<dbReference type="InterPro" id="IPR051396">
    <property type="entry name" value="Bact_Antivir_Def_Nuclease"/>
</dbReference>
<dbReference type="eggNOG" id="COG0178">
    <property type="taxonomic scope" value="Bacteria"/>
</dbReference>
<evidence type="ECO:0000259" key="2">
    <source>
        <dbReference type="Pfam" id="PF13304"/>
    </source>
</evidence>
<dbReference type="Gene3D" id="3.40.50.300">
    <property type="entry name" value="P-loop containing nucleotide triphosphate hydrolases"/>
    <property type="match status" value="1"/>
</dbReference>
<dbReference type="GO" id="GO:0005524">
    <property type="term" value="F:ATP binding"/>
    <property type="evidence" value="ECO:0007669"/>
    <property type="project" value="InterPro"/>
</dbReference>
<protein>
    <recommendedName>
        <fullName evidence="2">ATPase AAA-type core domain-containing protein</fullName>
    </recommendedName>
</protein>
<dbReference type="InterPro" id="IPR003959">
    <property type="entry name" value="ATPase_AAA_core"/>
</dbReference>
<gene>
    <name evidence="3" type="ORF">ACTODO_01977</name>
</gene>
<evidence type="ECO:0000313" key="4">
    <source>
        <dbReference type="Proteomes" id="UP000003553"/>
    </source>
</evidence>
<proteinExistence type="predicted"/>
<dbReference type="InterPro" id="IPR027417">
    <property type="entry name" value="P-loop_NTPase"/>
</dbReference>
<feature type="compositionally biased region" description="Basic and acidic residues" evidence="1">
    <location>
        <begin position="232"/>
        <end position="248"/>
    </location>
</feature>
<keyword evidence="4" id="KW-1185">Reference proteome</keyword>
<evidence type="ECO:0000313" key="3">
    <source>
        <dbReference type="EMBL" id="EDN81500.1"/>
    </source>
</evidence>
<evidence type="ECO:0000256" key="1">
    <source>
        <dbReference type="SAM" id="MobiDB-lite"/>
    </source>
</evidence>
<dbReference type="EMBL" id="AAYI02000004">
    <property type="protein sequence ID" value="EDN81500.1"/>
    <property type="molecule type" value="Genomic_DNA"/>
</dbReference>
<feature type="domain" description="ATPase AAA-type core" evidence="2">
    <location>
        <begin position="230"/>
        <end position="436"/>
    </location>
</feature>
<organism evidence="3 4">
    <name type="scientific">Schaalia dentiphila ATCC 17982</name>
    <dbReference type="NCBI Taxonomy" id="411466"/>
    <lineage>
        <taxon>Bacteria</taxon>
        <taxon>Bacillati</taxon>
        <taxon>Actinomycetota</taxon>
        <taxon>Actinomycetes</taxon>
        <taxon>Actinomycetales</taxon>
        <taxon>Actinomycetaceae</taxon>
        <taxon>Schaalia</taxon>
        <taxon>Schaalia dentiphila</taxon>
    </lineage>
</organism>
<accession>A7BE76</accession>
<reference evidence="3" key="2">
    <citation type="submission" date="2015-05" db="EMBL/GenBank/DDBJ databases">
        <title>Draft genome sequence of Actinomyces odontolyticus (ATCC 17982).</title>
        <authorList>
            <person name="Sudarsanam P."/>
            <person name="Ley R."/>
            <person name="Guruge J."/>
            <person name="Turnbaugh P.J."/>
            <person name="Mahowald M."/>
            <person name="Liep D."/>
            <person name="Gordon J."/>
        </authorList>
    </citation>
    <scope>NUCLEOTIDE SEQUENCE</scope>
    <source>
        <strain evidence="3">ATCC 17982</strain>
    </source>
</reference>
<dbReference type="RefSeq" id="WP_003793174.1">
    <property type="nucleotide sequence ID" value="NZ_DS264586.1"/>
</dbReference>
<sequence>MNSKKLLVEATVKGLFGKYDHSVTFKDDSRFVILYGQNGVGKTKLLEIIHHLSRLDYTRLSQMPFTRATLKYSDGSTLTAARQAPDPNESEEDTGSYDILFRLCKPDTEPIEWGPELSEFHEFLIRETTYLPIGTDLWQDTSDGEVVTYSDLTRRYHRPYIRMGQPCIEIHESFRDFCYDTPTYFINTQRLSALQTYTDRSETHIGFNSVRRQQAATRIRELSETIKEQLNKAQTEHSRLSQQKDRSFPSRVLQAVDSDTPRDPNEIQSRYAEQNKFRDRLAQIVSVELPEELAPSNNVSKDWELALFDLYVRDANEKLEPFRSLLKRIELLQNLVNDRLETKVLSITDTMGLIVKRTDDGEIIDLDSLSSGEQHEIILLFDLLFNVEPGATVLIDEPEISLHIAWQLAFIPDVVKIAEDVDFRFIVATHSPQIINGMWSTTVRLGTSEEASA</sequence>
<dbReference type="PANTHER" id="PTHR43581:SF2">
    <property type="entry name" value="EXCINUCLEASE ATPASE SUBUNIT"/>
    <property type="match status" value="1"/>
</dbReference>
<dbReference type="GO" id="GO:0016887">
    <property type="term" value="F:ATP hydrolysis activity"/>
    <property type="evidence" value="ECO:0007669"/>
    <property type="project" value="InterPro"/>
</dbReference>
<dbReference type="HOGENOM" id="CLU_033692_0_0_11"/>
<dbReference type="PANTHER" id="PTHR43581">
    <property type="entry name" value="ATP/GTP PHOSPHATASE"/>
    <property type="match status" value="1"/>
</dbReference>
<dbReference type="AlphaFoldDB" id="A7BE76"/>
<feature type="region of interest" description="Disordered" evidence="1">
    <location>
        <begin position="232"/>
        <end position="266"/>
    </location>
</feature>
<reference evidence="3" key="1">
    <citation type="submission" date="2007-04" db="EMBL/GenBank/DDBJ databases">
        <authorList>
            <person name="Fulton L."/>
            <person name="Clifton S."/>
            <person name="Fulton B."/>
            <person name="Xu J."/>
            <person name="Minx P."/>
            <person name="Pepin K.H."/>
            <person name="Johnson M."/>
            <person name="Thiruvilangam P."/>
            <person name="Bhonagiri V."/>
            <person name="Nash W.E."/>
            <person name="Mardis E.R."/>
            <person name="Wilson R.K."/>
        </authorList>
    </citation>
    <scope>NUCLEOTIDE SEQUENCE [LARGE SCALE GENOMIC DNA]</scope>
    <source>
        <strain evidence="3">ATCC 17982</strain>
    </source>
</reference>
<dbReference type="Pfam" id="PF13304">
    <property type="entry name" value="AAA_21"/>
    <property type="match status" value="1"/>
</dbReference>
<dbReference type="Proteomes" id="UP000003553">
    <property type="component" value="Unassembled WGS sequence"/>
</dbReference>
<comment type="caution">
    <text evidence="3">The sequence shown here is derived from an EMBL/GenBank/DDBJ whole genome shotgun (WGS) entry which is preliminary data.</text>
</comment>
<name>A7BE76_9ACTO</name>
<dbReference type="SUPFAM" id="SSF52540">
    <property type="entry name" value="P-loop containing nucleoside triphosphate hydrolases"/>
    <property type="match status" value="1"/>
</dbReference>